<evidence type="ECO:0000313" key="2">
    <source>
        <dbReference type="Proteomes" id="UP000266723"/>
    </source>
</evidence>
<keyword evidence="2" id="KW-1185">Reference proteome</keyword>
<evidence type="ECO:0008006" key="3">
    <source>
        <dbReference type="Google" id="ProtNLM"/>
    </source>
</evidence>
<comment type="caution">
    <text evidence="1">The sequence shown here is derived from an EMBL/GenBank/DDBJ whole genome shotgun (WGS) entry which is preliminary data.</text>
</comment>
<reference evidence="1 2" key="1">
    <citation type="journal article" date="2020" name="BMC Genomics">
        <title>Intraspecific diversification of the crop wild relative Brassica cretica Lam. using demographic model selection.</title>
        <authorList>
            <person name="Kioukis A."/>
            <person name="Michalopoulou V.A."/>
            <person name="Briers L."/>
            <person name="Pirintsos S."/>
            <person name="Studholme D.J."/>
            <person name="Pavlidis P."/>
            <person name="Sarris P.F."/>
        </authorList>
    </citation>
    <scope>NUCLEOTIDE SEQUENCE [LARGE SCALE GENOMIC DNA]</scope>
    <source>
        <strain evidence="2">cv. PFS-1207/04</strain>
    </source>
</reference>
<dbReference type="Proteomes" id="UP000266723">
    <property type="component" value="Unassembled WGS sequence"/>
</dbReference>
<protein>
    <recommendedName>
        <fullName evidence="3">MSP domain-containing protein</fullName>
    </recommendedName>
</protein>
<proteinExistence type="predicted"/>
<accession>A0ABQ7DVX9</accession>
<gene>
    <name evidence="1" type="ORF">DY000_02033830</name>
</gene>
<evidence type="ECO:0000313" key="1">
    <source>
        <dbReference type="EMBL" id="KAF3582278.1"/>
    </source>
</evidence>
<name>A0ABQ7DVX9_BRACR</name>
<organism evidence="1 2">
    <name type="scientific">Brassica cretica</name>
    <name type="common">Mustard</name>
    <dbReference type="NCBI Taxonomy" id="69181"/>
    <lineage>
        <taxon>Eukaryota</taxon>
        <taxon>Viridiplantae</taxon>
        <taxon>Streptophyta</taxon>
        <taxon>Embryophyta</taxon>
        <taxon>Tracheophyta</taxon>
        <taxon>Spermatophyta</taxon>
        <taxon>Magnoliopsida</taxon>
        <taxon>eudicotyledons</taxon>
        <taxon>Gunneridae</taxon>
        <taxon>Pentapetalae</taxon>
        <taxon>rosids</taxon>
        <taxon>malvids</taxon>
        <taxon>Brassicales</taxon>
        <taxon>Brassicaceae</taxon>
        <taxon>Brassiceae</taxon>
        <taxon>Brassica</taxon>
    </lineage>
</organism>
<sequence length="220" mass="25068">MFQCLSHIDCVERSVITSELIKREDKEVPPEFTHRAKGNSITISKRTLSAFSRFKACILLSPFKELTVPSETVYRLRCKDVGEEGEMKISSSFHDPNREVRFLNCIKLNEEARRAIVQEWAYKFVCFPGKQVPAEFTHKATGNSSKKQRCLINELECHPNSPSCCNEKHSKIIECVAKIMAVEGESSSRDRKKQSDGAIKVSKDENIVKTNKHACWWSGL</sequence>
<dbReference type="EMBL" id="QGKV02000649">
    <property type="protein sequence ID" value="KAF3582278.1"/>
    <property type="molecule type" value="Genomic_DNA"/>
</dbReference>